<dbReference type="NCBIfam" id="TIGR01640">
    <property type="entry name" value="F_box_assoc_1"/>
    <property type="match status" value="1"/>
</dbReference>
<dbReference type="InterPro" id="IPR017451">
    <property type="entry name" value="F-box-assoc_interact_dom"/>
</dbReference>
<dbReference type="Proteomes" id="UP000321947">
    <property type="component" value="Unassembled WGS sequence"/>
</dbReference>
<protein>
    <submittedName>
        <fullName evidence="2">F-box protein</fullName>
    </submittedName>
</protein>
<sequence length="427" mass="47968">MKKPESKNFMNKGWKLPPHIVQVIFSKLPFYDLPTWRVVSKTCNDLVLGYASSCKSLSQAFLFFTSEKTSPVFPSSSSCYFNHEMHAFCTNNYMSSSVTSSGVDTHISHETTIGMHAFCTNNMSSSVTSSGVDTHISHGTTIGMHAFCTNNMISSVTSSGVDTHICHGAICVITSCNGLLFAILSSGGVRYCGAIINPLTNEFFELHIPPPPEDAVIGFGFSPKTNQYKLFTVLPFVPYSEMQITKFDRHGTNRCKDIMCLPFNIDGHGSYLNGFIYWIGREQTKFVIYALDVETEKIEWNTTLDVGTLSFCSGEIQTLNGSIYVTVFMYEPSHMLQVWRMQGKDSWIRTFVIYDVPKRWWSAEYFQLVKIFEYGTVMFLVDGDLFCIDTSGKKVKMTTFYPDNKLVTRFSNIDALNFGSLPAVLGE</sequence>
<dbReference type="InterPro" id="IPR036047">
    <property type="entry name" value="F-box-like_dom_sf"/>
</dbReference>
<dbReference type="Pfam" id="PF00646">
    <property type="entry name" value="F-box"/>
    <property type="match status" value="1"/>
</dbReference>
<accession>A0A5D3BVH7</accession>
<dbReference type="SUPFAM" id="SSF81383">
    <property type="entry name" value="F-box domain"/>
    <property type="match status" value="1"/>
</dbReference>
<proteinExistence type="predicted"/>
<organism evidence="2 3">
    <name type="scientific">Cucumis melo var. makuwa</name>
    <name type="common">Oriental melon</name>
    <dbReference type="NCBI Taxonomy" id="1194695"/>
    <lineage>
        <taxon>Eukaryota</taxon>
        <taxon>Viridiplantae</taxon>
        <taxon>Streptophyta</taxon>
        <taxon>Embryophyta</taxon>
        <taxon>Tracheophyta</taxon>
        <taxon>Spermatophyta</taxon>
        <taxon>Magnoliopsida</taxon>
        <taxon>eudicotyledons</taxon>
        <taxon>Gunneridae</taxon>
        <taxon>Pentapetalae</taxon>
        <taxon>rosids</taxon>
        <taxon>fabids</taxon>
        <taxon>Cucurbitales</taxon>
        <taxon>Cucurbitaceae</taxon>
        <taxon>Benincaseae</taxon>
        <taxon>Cucumis</taxon>
    </lineage>
</organism>
<gene>
    <name evidence="2" type="ORF">E5676_scaffold46G00920</name>
</gene>
<dbReference type="InterPro" id="IPR050796">
    <property type="entry name" value="SCF_F-box_component"/>
</dbReference>
<evidence type="ECO:0000313" key="3">
    <source>
        <dbReference type="Proteomes" id="UP000321947"/>
    </source>
</evidence>
<comment type="caution">
    <text evidence="2">The sequence shown here is derived from an EMBL/GenBank/DDBJ whole genome shotgun (WGS) entry which is preliminary data.</text>
</comment>
<dbReference type="InterPro" id="IPR001810">
    <property type="entry name" value="F-box_dom"/>
</dbReference>
<reference evidence="2 3" key="1">
    <citation type="submission" date="2019-08" db="EMBL/GenBank/DDBJ databases">
        <title>Draft genome sequences of two oriental melons (Cucumis melo L. var makuwa).</title>
        <authorList>
            <person name="Kwon S.-Y."/>
        </authorList>
    </citation>
    <scope>NUCLEOTIDE SEQUENCE [LARGE SCALE GENOMIC DNA]</scope>
    <source>
        <strain evidence="3">cv. Chang Bougi</strain>
        <tissue evidence="2">Leaf</tissue>
    </source>
</reference>
<evidence type="ECO:0000259" key="1">
    <source>
        <dbReference type="Pfam" id="PF00646"/>
    </source>
</evidence>
<dbReference type="AlphaFoldDB" id="A0A5D3BVH7"/>
<evidence type="ECO:0000313" key="2">
    <source>
        <dbReference type="EMBL" id="TYK02998.1"/>
    </source>
</evidence>
<feature type="domain" description="F-box" evidence="1">
    <location>
        <begin position="15"/>
        <end position="47"/>
    </location>
</feature>
<name>A0A5D3BVH7_CUCMM</name>
<dbReference type="SUPFAM" id="SSF69304">
    <property type="entry name" value="Tricorn protease N-terminal domain"/>
    <property type="match status" value="1"/>
</dbReference>
<dbReference type="PANTHER" id="PTHR31672">
    <property type="entry name" value="BNACNNG10540D PROTEIN"/>
    <property type="match status" value="1"/>
</dbReference>
<dbReference type="EMBL" id="SSTD01015300">
    <property type="protein sequence ID" value="TYK02998.1"/>
    <property type="molecule type" value="Genomic_DNA"/>
</dbReference>